<sequence>MLDRGRPRTCDRPHDRPRRPPVLRSRAAREGEPAARAAVRDPAARVDDRSAACENGQLGVGVTRPLLGEYGGGLLPYALEPLGDRAPHGGPLRHRMLPPTPCTYI</sequence>
<name>A0ABP6JEB9_9ACTN</name>
<dbReference type="Proteomes" id="UP001500403">
    <property type="component" value="Unassembled WGS sequence"/>
</dbReference>
<evidence type="ECO:0000313" key="3">
    <source>
        <dbReference type="Proteomes" id="UP001500403"/>
    </source>
</evidence>
<comment type="caution">
    <text evidence="2">The sequence shown here is derived from an EMBL/GenBank/DDBJ whole genome shotgun (WGS) entry which is preliminary data.</text>
</comment>
<feature type="compositionally biased region" description="Basic and acidic residues" evidence="1">
    <location>
        <begin position="27"/>
        <end position="49"/>
    </location>
</feature>
<keyword evidence="3" id="KW-1185">Reference proteome</keyword>
<evidence type="ECO:0000313" key="2">
    <source>
        <dbReference type="EMBL" id="GAA2930387.1"/>
    </source>
</evidence>
<dbReference type="EMBL" id="BAAAUD010000013">
    <property type="protein sequence ID" value="GAA2930387.1"/>
    <property type="molecule type" value="Genomic_DNA"/>
</dbReference>
<accession>A0ABP6JEB9</accession>
<proteinExistence type="predicted"/>
<reference evidence="3" key="1">
    <citation type="journal article" date="2019" name="Int. J. Syst. Evol. Microbiol.">
        <title>The Global Catalogue of Microorganisms (GCM) 10K type strain sequencing project: providing services to taxonomists for standard genome sequencing and annotation.</title>
        <authorList>
            <consortium name="The Broad Institute Genomics Platform"/>
            <consortium name="The Broad Institute Genome Sequencing Center for Infectious Disease"/>
            <person name="Wu L."/>
            <person name="Ma J."/>
        </authorList>
    </citation>
    <scope>NUCLEOTIDE SEQUENCE [LARGE SCALE GENOMIC DNA]</scope>
    <source>
        <strain evidence="3">JCM 9088</strain>
    </source>
</reference>
<protein>
    <submittedName>
        <fullName evidence="2">Uncharacterized protein</fullName>
    </submittedName>
</protein>
<gene>
    <name evidence="2" type="ORF">GCM10010446_13820</name>
</gene>
<feature type="compositionally biased region" description="Basic and acidic residues" evidence="1">
    <location>
        <begin position="1"/>
        <end position="14"/>
    </location>
</feature>
<feature type="region of interest" description="Disordered" evidence="1">
    <location>
        <begin position="86"/>
        <end position="105"/>
    </location>
</feature>
<organism evidence="2 3">
    <name type="scientific">Streptomyces enissocaesilis</name>
    <dbReference type="NCBI Taxonomy" id="332589"/>
    <lineage>
        <taxon>Bacteria</taxon>
        <taxon>Bacillati</taxon>
        <taxon>Actinomycetota</taxon>
        <taxon>Actinomycetes</taxon>
        <taxon>Kitasatosporales</taxon>
        <taxon>Streptomycetaceae</taxon>
        <taxon>Streptomyces</taxon>
        <taxon>Streptomyces rochei group</taxon>
    </lineage>
</organism>
<feature type="region of interest" description="Disordered" evidence="1">
    <location>
        <begin position="1"/>
        <end position="49"/>
    </location>
</feature>
<evidence type="ECO:0000256" key="1">
    <source>
        <dbReference type="SAM" id="MobiDB-lite"/>
    </source>
</evidence>